<gene>
    <name evidence="1" type="ORF">PQR01_26410</name>
</gene>
<comment type="caution">
    <text evidence="1">The sequence shown here is derived from an EMBL/GenBank/DDBJ whole genome shotgun (WGS) entry which is preliminary data.</text>
</comment>
<dbReference type="EMBL" id="JAQQDW010000067">
    <property type="protein sequence ID" value="MFM0106927.1"/>
    <property type="molecule type" value="Genomic_DNA"/>
</dbReference>
<sequence length="88" mass="9670">MKLEAAMFARLRRLAPVLDDVLSAGEVEHADQAVGLESLAQLCSQLFDAYHCQHPREIAQARLDAFESQRRTSSEPTRSSGYSTSGSC</sequence>
<organism evidence="1 2">
    <name type="scientific">Paraburkholderia rhynchosiae</name>
    <dbReference type="NCBI Taxonomy" id="487049"/>
    <lineage>
        <taxon>Bacteria</taxon>
        <taxon>Pseudomonadati</taxon>
        <taxon>Pseudomonadota</taxon>
        <taxon>Betaproteobacteria</taxon>
        <taxon>Burkholderiales</taxon>
        <taxon>Burkholderiaceae</taxon>
        <taxon>Paraburkholderia</taxon>
    </lineage>
</organism>
<dbReference type="Proteomes" id="UP001629235">
    <property type="component" value="Unassembled WGS sequence"/>
</dbReference>
<evidence type="ECO:0000313" key="2">
    <source>
        <dbReference type="Proteomes" id="UP001629235"/>
    </source>
</evidence>
<evidence type="ECO:0000313" key="1">
    <source>
        <dbReference type="EMBL" id="MFM0106927.1"/>
    </source>
</evidence>
<protein>
    <submittedName>
        <fullName evidence="1">Uncharacterized protein</fullName>
    </submittedName>
</protein>
<proteinExistence type="predicted"/>
<accession>A0ACC7NHH1</accession>
<keyword evidence="2" id="KW-1185">Reference proteome</keyword>
<reference evidence="1 2" key="1">
    <citation type="journal article" date="2024" name="Chem. Sci.">
        <title>Discovery of megapolipeptins by genome mining of a Burkholderiales bacteria collection.</title>
        <authorList>
            <person name="Paulo B.S."/>
            <person name="Recchia M.J.J."/>
            <person name="Lee S."/>
            <person name="Fergusson C.H."/>
            <person name="Romanowski S.B."/>
            <person name="Hernandez A."/>
            <person name="Krull N."/>
            <person name="Liu D.Y."/>
            <person name="Cavanagh H."/>
            <person name="Bos A."/>
            <person name="Gray C.A."/>
            <person name="Murphy B.T."/>
            <person name="Linington R.G."/>
            <person name="Eustaquio A.S."/>
        </authorList>
    </citation>
    <scope>NUCLEOTIDE SEQUENCE [LARGE SCALE GENOMIC DNA]</scope>
    <source>
        <strain evidence="1 2">RL18-126-BIB-B</strain>
    </source>
</reference>
<name>A0ACC7NHH1_9BURK</name>